<keyword evidence="3" id="KW-1185">Reference proteome</keyword>
<dbReference type="KEGG" id="spad:DVK44_27940"/>
<dbReference type="EMBL" id="CP031194">
    <property type="protein sequence ID" value="AXG80863.1"/>
    <property type="molecule type" value="Genomic_DNA"/>
</dbReference>
<feature type="transmembrane region" description="Helical" evidence="1">
    <location>
        <begin position="145"/>
        <end position="166"/>
    </location>
</feature>
<keyword evidence="1" id="KW-1133">Transmembrane helix</keyword>
<dbReference type="Proteomes" id="UP000253868">
    <property type="component" value="Chromosome"/>
</dbReference>
<feature type="transmembrane region" description="Helical" evidence="1">
    <location>
        <begin position="76"/>
        <end position="97"/>
    </location>
</feature>
<reference evidence="3" key="1">
    <citation type="submission" date="2018-07" db="EMBL/GenBank/DDBJ databases">
        <authorList>
            <person name="Zhao J."/>
        </authorList>
    </citation>
    <scope>NUCLEOTIDE SEQUENCE [LARGE SCALE GENOMIC DNA]</scope>
    <source>
        <strain evidence="3">GSSD-12</strain>
    </source>
</reference>
<feature type="transmembrane region" description="Helical" evidence="1">
    <location>
        <begin position="45"/>
        <end position="64"/>
    </location>
</feature>
<feature type="transmembrane region" description="Helical" evidence="1">
    <location>
        <begin position="178"/>
        <end position="197"/>
    </location>
</feature>
<feature type="transmembrane region" description="Helical" evidence="1">
    <location>
        <begin position="103"/>
        <end position="124"/>
    </location>
</feature>
<name>A0A345HVY9_9ACTN</name>
<organism evidence="2 3">
    <name type="scientific">Streptomyces paludis</name>
    <dbReference type="NCBI Taxonomy" id="2282738"/>
    <lineage>
        <taxon>Bacteria</taxon>
        <taxon>Bacillati</taxon>
        <taxon>Actinomycetota</taxon>
        <taxon>Actinomycetes</taxon>
        <taxon>Kitasatosporales</taxon>
        <taxon>Streptomycetaceae</taxon>
        <taxon>Streptomyces</taxon>
    </lineage>
</organism>
<gene>
    <name evidence="2" type="ORF">DVK44_27940</name>
</gene>
<dbReference type="RefSeq" id="WP_114663070.1">
    <property type="nucleotide sequence ID" value="NZ_CP031194.1"/>
</dbReference>
<evidence type="ECO:0000313" key="2">
    <source>
        <dbReference type="EMBL" id="AXG80863.1"/>
    </source>
</evidence>
<protein>
    <submittedName>
        <fullName evidence="2">DUF2306 domain-containing protein</fullName>
    </submittedName>
</protein>
<dbReference type="InterPro" id="IPR018750">
    <property type="entry name" value="DUF2306_membrane"/>
</dbReference>
<keyword evidence="1" id="KW-0812">Transmembrane</keyword>
<dbReference type="OrthoDB" id="4698148at2"/>
<accession>A0A345HVY9</accession>
<sequence>MRKSTPWLLLAVAVVFSLVVAYPYLGLDVHRSRIEVSGGLHYGVLVTHILTAAVALILGLLQAVPKVRARRRIHRTVGRCYLAAGVLPAGLTAIPVALWSGRLLTQIGLTTAAVLWLLTGALAYRAARRRDITAHRDWMTRNYALTLLAVTARLLVPLLLLAQIPLGTVTPGELGQKAASMIPVGQTLAWIVNLAIAETLIRRRHRRSAPSGHPRT</sequence>
<dbReference type="Pfam" id="PF10067">
    <property type="entry name" value="DUF2306"/>
    <property type="match status" value="1"/>
</dbReference>
<keyword evidence="1" id="KW-0472">Membrane</keyword>
<evidence type="ECO:0000256" key="1">
    <source>
        <dbReference type="SAM" id="Phobius"/>
    </source>
</evidence>
<dbReference type="AlphaFoldDB" id="A0A345HVY9"/>
<evidence type="ECO:0000313" key="3">
    <source>
        <dbReference type="Proteomes" id="UP000253868"/>
    </source>
</evidence>
<proteinExistence type="predicted"/>